<evidence type="ECO:0000313" key="2">
    <source>
        <dbReference type="EMBL" id="MFC5951405.1"/>
    </source>
</evidence>
<evidence type="ECO:0000313" key="3">
    <source>
        <dbReference type="Proteomes" id="UP001596119"/>
    </source>
</evidence>
<dbReference type="EMBL" id="JBHSQK010000070">
    <property type="protein sequence ID" value="MFC5951405.1"/>
    <property type="molecule type" value="Genomic_DNA"/>
</dbReference>
<dbReference type="Proteomes" id="UP001596119">
    <property type="component" value="Unassembled WGS sequence"/>
</dbReference>
<evidence type="ECO:0000256" key="1">
    <source>
        <dbReference type="ARBA" id="ARBA00022679"/>
    </source>
</evidence>
<sequence length="435" mass="46330">MAFAPMTGVRVVDFTWNVAGPTATKVLAALGADVVKVEYPTRPDPGRVFSFSPVVPGVYDSGGFFADLNIGKRSLTVDPRQPAGLALVEELVEAADVLVESYSPRVMAGWGLTFDRMCELNDRIVYLSISGFGHSGPHGSYVSYGPTAQAASGVTYASGEPGRPPAGWGYSFLDVMTGYQAAYAVTAALAPVERAATRIDLSQVETGAAMLAPLLLDAAVNGTDTTAGPFPPGNRSAWPGSAIDGYRYERGAPYGVYRTADDGTDGFCAITVLDDAQWAALRDCMGDPDWARDPAYATAGGRIAEQDTLDAHLTAWTVLHSKYDLMARLQAAGVPAGALQSGRDRLEHDPSLRAREVFQRRTHAWVGEHRFGSLPVHIDGEPLALADRWPLLGADTDAVLAEWLGADPARCADLRESGVTWPVGLPLPSYYPQAV</sequence>
<keyword evidence="1 2" id="KW-0808">Transferase</keyword>
<dbReference type="InterPro" id="IPR023606">
    <property type="entry name" value="CoA-Trfase_III_dom_1_sf"/>
</dbReference>
<dbReference type="InterPro" id="IPR003673">
    <property type="entry name" value="CoA-Trfase_fam_III"/>
</dbReference>
<keyword evidence="3" id="KW-1185">Reference proteome</keyword>
<organism evidence="2 3">
    <name type="scientific">Pseudonocardia lutea</name>
    <dbReference type="NCBI Taxonomy" id="2172015"/>
    <lineage>
        <taxon>Bacteria</taxon>
        <taxon>Bacillati</taxon>
        <taxon>Actinomycetota</taxon>
        <taxon>Actinomycetes</taxon>
        <taxon>Pseudonocardiales</taxon>
        <taxon>Pseudonocardiaceae</taxon>
        <taxon>Pseudonocardia</taxon>
    </lineage>
</organism>
<dbReference type="PANTHER" id="PTHR48207">
    <property type="entry name" value="SUCCINATE--HYDROXYMETHYLGLUTARATE COA-TRANSFERASE"/>
    <property type="match status" value="1"/>
</dbReference>
<gene>
    <name evidence="2" type="ORF">ACFQH9_24355</name>
</gene>
<accession>A0ABW1IE37</accession>
<dbReference type="PANTHER" id="PTHR48207:SF3">
    <property type="entry name" value="SUCCINATE--HYDROXYMETHYLGLUTARATE COA-TRANSFERASE"/>
    <property type="match status" value="1"/>
</dbReference>
<dbReference type="Gene3D" id="3.30.1540.10">
    <property type="entry name" value="formyl-coa transferase, domain 3"/>
    <property type="match status" value="1"/>
</dbReference>
<dbReference type="InterPro" id="IPR050483">
    <property type="entry name" value="CoA-transferase_III_domain"/>
</dbReference>
<name>A0ABW1IE37_9PSEU</name>
<comment type="caution">
    <text evidence="2">The sequence shown here is derived from an EMBL/GenBank/DDBJ whole genome shotgun (WGS) entry which is preliminary data.</text>
</comment>
<reference evidence="3" key="1">
    <citation type="journal article" date="2019" name="Int. J. Syst. Evol. Microbiol.">
        <title>The Global Catalogue of Microorganisms (GCM) 10K type strain sequencing project: providing services to taxonomists for standard genome sequencing and annotation.</title>
        <authorList>
            <consortium name="The Broad Institute Genomics Platform"/>
            <consortium name="The Broad Institute Genome Sequencing Center for Infectious Disease"/>
            <person name="Wu L."/>
            <person name="Ma J."/>
        </authorList>
    </citation>
    <scope>NUCLEOTIDE SEQUENCE [LARGE SCALE GENOMIC DNA]</scope>
    <source>
        <strain evidence="3">CGMCC 4.7397</strain>
    </source>
</reference>
<dbReference type="RefSeq" id="WP_379569327.1">
    <property type="nucleotide sequence ID" value="NZ_JBHSQK010000070.1"/>
</dbReference>
<dbReference type="GO" id="GO:0016740">
    <property type="term" value="F:transferase activity"/>
    <property type="evidence" value="ECO:0007669"/>
    <property type="project" value="UniProtKB-KW"/>
</dbReference>
<protein>
    <submittedName>
        <fullName evidence="2">CaiB/BaiF CoA transferase family protein</fullName>
    </submittedName>
</protein>
<dbReference type="SUPFAM" id="SSF89796">
    <property type="entry name" value="CoA-transferase family III (CaiB/BaiF)"/>
    <property type="match status" value="1"/>
</dbReference>
<dbReference type="InterPro" id="IPR044855">
    <property type="entry name" value="CoA-Trfase_III_dom3_sf"/>
</dbReference>
<proteinExistence type="predicted"/>
<dbReference type="Gene3D" id="3.40.50.10540">
    <property type="entry name" value="Crotonobetainyl-coa:carnitine coa-transferase, domain 1"/>
    <property type="match status" value="1"/>
</dbReference>
<dbReference type="Pfam" id="PF02515">
    <property type="entry name" value="CoA_transf_3"/>
    <property type="match status" value="1"/>
</dbReference>